<name>A0A4R9LT20_9LEPT</name>
<feature type="signal peptide" evidence="1">
    <location>
        <begin position="1"/>
        <end position="21"/>
    </location>
</feature>
<dbReference type="EMBL" id="RQHV01000045">
    <property type="protein sequence ID" value="TGN10232.1"/>
    <property type="molecule type" value="Genomic_DNA"/>
</dbReference>
<accession>A0A4R9LT20</accession>
<proteinExistence type="predicted"/>
<dbReference type="OrthoDB" id="338508at2"/>
<evidence type="ECO:0000256" key="1">
    <source>
        <dbReference type="SAM" id="SignalP"/>
    </source>
</evidence>
<organism evidence="2 3">
    <name type="scientific">Leptospira ilyithenensis</name>
    <dbReference type="NCBI Taxonomy" id="2484901"/>
    <lineage>
        <taxon>Bacteria</taxon>
        <taxon>Pseudomonadati</taxon>
        <taxon>Spirochaetota</taxon>
        <taxon>Spirochaetia</taxon>
        <taxon>Leptospirales</taxon>
        <taxon>Leptospiraceae</taxon>
        <taxon>Leptospira</taxon>
    </lineage>
</organism>
<feature type="chain" id="PRO_5020699111" evidence="1">
    <location>
        <begin position="22"/>
        <end position="211"/>
    </location>
</feature>
<sequence length="211" mass="24273">MKTRSLSFLFVLSLGASTLGAGSIWIPEELELGKEAKSCYQPMKDWGIGMLSKNSYELESNTFQNFAKESANFRLSSLACLRGLIKKESDRSAILSGYEAGIAREDHLFRLELKILTSSERDFPLTPIEMKSVKDWTETRVQLVEGIRNLTKEGLLYSDKDWENKKENLEEEIRARYGSLVREREKFLFRLSIESRASYLNYLAKFTENSL</sequence>
<evidence type="ECO:0000313" key="2">
    <source>
        <dbReference type="EMBL" id="TGN10232.1"/>
    </source>
</evidence>
<gene>
    <name evidence="2" type="ORF">EHS11_10120</name>
</gene>
<evidence type="ECO:0000313" key="3">
    <source>
        <dbReference type="Proteomes" id="UP000298264"/>
    </source>
</evidence>
<keyword evidence="3" id="KW-1185">Reference proteome</keyword>
<protein>
    <submittedName>
        <fullName evidence="2">Uncharacterized protein</fullName>
    </submittedName>
</protein>
<dbReference type="Proteomes" id="UP000298264">
    <property type="component" value="Unassembled WGS sequence"/>
</dbReference>
<reference evidence="2" key="1">
    <citation type="journal article" date="2019" name="PLoS Negl. Trop. Dis.">
        <title>Revisiting the worldwide diversity of Leptospira species in the environment.</title>
        <authorList>
            <person name="Vincent A.T."/>
            <person name="Schiettekatte O."/>
            <person name="Bourhy P."/>
            <person name="Veyrier F.J."/>
            <person name="Picardeau M."/>
        </authorList>
    </citation>
    <scope>NUCLEOTIDE SEQUENCE [LARGE SCALE GENOMIC DNA]</scope>
    <source>
        <strain evidence="2">201400974</strain>
    </source>
</reference>
<dbReference type="RefSeq" id="WP_135764294.1">
    <property type="nucleotide sequence ID" value="NZ_RQHV01000045.1"/>
</dbReference>
<keyword evidence="1" id="KW-0732">Signal</keyword>
<dbReference type="AlphaFoldDB" id="A0A4R9LT20"/>
<comment type="caution">
    <text evidence="2">The sequence shown here is derived from an EMBL/GenBank/DDBJ whole genome shotgun (WGS) entry which is preliminary data.</text>
</comment>